<protein>
    <submittedName>
        <fullName evidence="1">Uncharacterized protein</fullName>
    </submittedName>
</protein>
<gene>
    <name evidence="1" type="ORF">D0962_03425</name>
</gene>
<reference evidence="1 2" key="1">
    <citation type="journal article" date="2020" name="Microb. Ecol.">
        <title>Ecogenomics of the Marine Benthic Filamentous Cyanobacterium Adonisia.</title>
        <authorList>
            <person name="Walter J.M."/>
            <person name="Coutinho F.H."/>
            <person name="Leomil L."/>
            <person name="Hargreaves P.I."/>
            <person name="Campeao M.E."/>
            <person name="Vieira V.V."/>
            <person name="Silva B.S."/>
            <person name="Fistarol G.O."/>
            <person name="Salomon P.S."/>
            <person name="Sawabe T."/>
            <person name="Mino S."/>
            <person name="Hosokawa M."/>
            <person name="Miyashita H."/>
            <person name="Maruyama F."/>
            <person name="van Verk M.C."/>
            <person name="Dutilh B.E."/>
            <person name="Thompson C.C."/>
            <person name="Thompson F.L."/>
        </authorList>
    </citation>
    <scope>NUCLEOTIDE SEQUENCE [LARGE SCALE GENOMIC DNA]</scope>
    <source>
        <strain evidence="1 2">CCMR0082</strain>
    </source>
</reference>
<dbReference type="EMBL" id="QZCE01000001">
    <property type="protein sequence ID" value="NEZ61833.1"/>
    <property type="molecule type" value="Genomic_DNA"/>
</dbReference>
<dbReference type="RefSeq" id="WP_163659815.1">
    <property type="nucleotide sequence ID" value="NZ_QZCE01000001.1"/>
</dbReference>
<name>A0A6M0S146_9CYAN</name>
<accession>A0A6M0S146</accession>
<dbReference type="AlphaFoldDB" id="A0A6M0S146"/>
<organism evidence="1 2">
    <name type="scientific">Adonisia turfae CCMR0082</name>
    <dbReference type="NCBI Taxonomy" id="2304604"/>
    <lineage>
        <taxon>Bacteria</taxon>
        <taxon>Bacillati</taxon>
        <taxon>Cyanobacteriota</taxon>
        <taxon>Adonisia</taxon>
        <taxon>Adonisia turfae</taxon>
    </lineage>
</organism>
<sequence>MNKILNGEIVQLLGMNHSELVLTTIFQSLFSSDSIEEIEGVSYLESPDSGISLVLSSTLRVKSIQLYSEDFGEYNEYKAKLPANLSFHMSQSTIYGLMGSPEQSGGGEKIPFLGQSLPWDKYYFSNASLHIQYASDLSKILLLTVEYCTPAKMGK</sequence>
<proteinExistence type="predicted"/>
<evidence type="ECO:0000313" key="1">
    <source>
        <dbReference type="EMBL" id="NEZ61833.1"/>
    </source>
</evidence>
<dbReference type="Proteomes" id="UP000473574">
    <property type="component" value="Unassembled WGS sequence"/>
</dbReference>
<evidence type="ECO:0000313" key="2">
    <source>
        <dbReference type="Proteomes" id="UP000473574"/>
    </source>
</evidence>
<comment type="caution">
    <text evidence="1">The sequence shown here is derived from an EMBL/GenBank/DDBJ whole genome shotgun (WGS) entry which is preliminary data.</text>
</comment>